<comment type="subcellular location">
    <subcellularLocation>
        <location evidence="1">Membrane</location>
    </subcellularLocation>
</comment>
<dbReference type="Gene3D" id="3.40.50.200">
    <property type="entry name" value="Peptidase S8/S53 domain"/>
    <property type="match status" value="1"/>
</dbReference>
<evidence type="ECO:0000256" key="6">
    <source>
        <dbReference type="ARBA" id="ARBA00022801"/>
    </source>
</evidence>
<feature type="transmembrane region" description="Helical" evidence="16">
    <location>
        <begin position="723"/>
        <end position="745"/>
    </location>
</feature>
<dbReference type="GO" id="GO:0004252">
    <property type="term" value="F:serine-type endopeptidase activity"/>
    <property type="evidence" value="ECO:0007669"/>
    <property type="project" value="UniProtKB-UniRule"/>
</dbReference>
<dbReference type="GO" id="GO:0005802">
    <property type="term" value="C:trans-Golgi network"/>
    <property type="evidence" value="ECO:0007669"/>
    <property type="project" value="TreeGrafter"/>
</dbReference>
<dbReference type="STRING" id="196109.A0A136J270"/>
<dbReference type="GO" id="GO:0016485">
    <property type="term" value="P:protein processing"/>
    <property type="evidence" value="ECO:0007669"/>
    <property type="project" value="TreeGrafter"/>
</dbReference>
<evidence type="ECO:0000256" key="13">
    <source>
        <dbReference type="PIRSR" id="PIRSR615500-1"/>
    </source>
</evidence>
<keyword evidence="7 14" id="KW-0720">Serine protease</keyword>
<feature type="compositionally biased region" description="Acidic residues" evidence="15">
    <location>
        <begin position="802"/>
        <end position="818"/>
    </location>
</feature>
<dbReference type="AlphaFoldDB" id="A0A136J270"/>
<gene>
    <name evidence="19" type="ORF">Micbo1qcDRAFT_134706</name>
</gene>
<feature type="chain" id="PRO_5007293394" evidence="17">
    <location>
        <begin position="21"/>
        <end position="878"/>
    </location>
</feature>
<feature type="active site" description="Charge relay system" evidence="13 14">
    <location>
        <position position="400"/>
    </location>
</feature>
<evidence type="ECO:0000313" key="19">
    <source>
        <dbReference type="EMBL" id="KXJ91331.1"/>
    </source>
</evidence>
<feature type="compositionally biased region" description="Low complexity" evidence="15">
    <location>
        <begin position="642"/>
        <end position="654"/>
    </location>
</feature>
<feature type="domain" description="P/Homo B" evidence="18">
    <location>
        <begin position="476"/>
        <end position="611"/>
    </location>
</feature>
<evidence type="ECO:0000256" key="12">
    <source>
        <dbReference type="ARBA" id="ARBA00023180"/>
    </source>
</evidence>
<keyword evidence="20" id="KW-1185">Reference proteome</keyword>
<dbReference type="InterPro" id="IPR015500">
    <property type="entry name" value="Peptidase_S8_subtilisin-rel"/>
</dbReference>
<dbReference type="PROSITE" id="PS51892">
    <property type="entry name" value="SUBTILASE"/>
    <property type="match status" value="1"/>
</dbReference>
<keyword evidence="12" id="KW-0325">Glycoprotein</keyword>
<dbReference type="PROSITE" id="PS00137">
    <property type="entry name" value="SUBTILASE_HIS"/>
    <property type="match status" value="1"/>
</dbReference>
<protein>
    <submittedName>
        <fullName evidence="19">Peptidase S8/S53 domain-containing protein</fullName>
    </submittedName>
</protein>
<dbReference type="Gene3D" id="2.60.120.260">
    <property type="entry name" value="Galactose-binding domain-like"/>
    <property type="match status" value="1"/>
</dbReference>
<reference evidence="20" key="1">
    <citation type="submission" date="2016-02" db="EMBL/GenBank/DDBJ databases">
        <title>Draft genome sequence of Microdochium bolleyi, a fungal endophyte of beachgrass.</title>
        <authorList>
            <consortium name="DOE Joint Genome Institute"/>
            <person name="David A.S."/>
            <person name="May G."/>
            <person name="Haridas S."/>
            <person name="Lim J."/>
            <person name="Wang M."/>
            <person name="Labutti K."/>
            <person name="Lipzen A."/>
            <person name="Barry K."/>
            <person name="Grigoriev I.V."/>
        </authorList>
    </citation>
    <scope>NUCLEOTIDE SEQUENCE [LARGE SCALE GENOMIC DNA]</scope>
    <source>
        <strain evidence="20">J235TASD1</strain>
    </source>
</reference>
<dbReference type="InterPro" id="IPR034182">
    <property type="entry name" value="Kexin/furin"/>
</dbReference>
<dbReference type="FunFam" id="3.40.50.200:FF:000005">
    <property type="entry name" value="Proprotein convertase subtilisin/kexin type 7"/>
    <property type="match status" value="1"/>
</dbReference>
<dbReference type="FunCoup" id="A0A136J270">
    <property type="interactions" value="146"/>
</dbReference>
<dbReference type="PANTHER" id="PTHR42884:SF14">
    <property type="entry name" value="NEUROENDOCRINE CONVERTASE 1"/>
    <property type="match status" value="1"/>
</dbReference>
<evidence type="ECO:0000256" key="11">
    <source>
        <dbReference type="ARBA" id="ARBA00023145"/>
    </source>
</evidence>
<evidence type="ECO:0000256" key="17">
    <source>
        <dbReference type="SAM" id="SignalP"/>
    </source>
</evidence>
<keyword evidence="6 14" id="KW-0378">Hydrolase</keyword>
<dbReference type="PROSITE" id="PS51829">
    <property type="entry name" value="P_HOMO_B"/>
    <property type="match status" value="1"/>
</dbReference>
<dbReference type="FunFam" id="2.60.120.260:FF:000026">
    <property type="entry name" value="proprotein convertase subtilisin/kexin type 7"/>
    <property type="match status" value="1"/>
</dbReference>
<evidence type="ECO:0000256" key="2">
    <source>
        <dbReference type="ARBA" id="ARBA00005325"/>
    </source>
</evidence>
<evidence type="ECO:0000313" key="20">
    <source>
        <dbReference type="Proteomes" id="UP000070501"/>
    </source>
</evidence>
<keyword evidence="11" id="KW-0865">Zymogen</keyword>
<dbReference type="GO" id="GO:0007323">
    <property type="term" value="P:peptide pheromone maturation"/>
    <property type="evidence" value="ECO:0007669"/>
    <property type="project" value="UniProtKB-ARBA"/>
</dbReference>
<dbReference type="InterPro" id="IPR036852">
    <property type="entry name" value="Peptidase_S8/S53_dom_sf"/>
</dbReference>
<dbReference type="EMBL" id="KQ964250">
    <property type="protein sequence ID" value="KXJ91331.1"/>
    <property type="molecule type" value="Genomic_DNA"/>
</dbReference>
<feature type="compositionally biased region" description="Low complexity" evidence="15">
    <location>
        <begin position="682"/>
        <end position="697"/>
    </location>
</feature>
<dbReference type="InterPro" id="IPR023828">
    <property type="entry name" value="Peptidase_S8_Ser-AS"/>
</dbReference>
<evidence type="ECO:0000256" key="10">
    <source>
        <dbReference type="ARBA" id="ARBA00023136"/>
    </source>
</evidence>
<dbReference type="CDD" id="cd04059">
    <property type="entry name" value="Peptidases_S8_Protein_convertases_Kexins_Furin-like"/>
    <property type="match status" value="1"/>
</dbReference>
<feature type="active site" description="Charge relay system" evidence="13 14">
    <location>
        <position position="228"/>
    </location>
</feature>
<feature type="region of interest" description="Disordered" evidence="15">
    <location>
        <begin position="642"/>
        <end position="697"/>
    </location>
</feature>
<evidence type="ECO:0000256" key="14">
    <source>
        <dbReference type="PROSITE-ProRule" id="PRU01240"/>
    </source>
</evidence>
<feature type="region of interest" description="Disordered" evidence="15">
    <location>
        <begin position="768"/>
        <end position="878"/>
    </location>
</feature>
<keyword evidence="9 16" id="KW-1133">Transmembrane helix</keyword>
<evidence type="ECO:0000256" key="4">
    <source>
        <dbReference type="ARBA" id="ARBA00022692"/>
    </source>
</evidence>
<evidence type="ECO:0000256" key="7">
    <source>
        <dbReference type="ARBA" id="ARBA00022825"/>
    </source>
</evidence>
<keyword evidence="10 16" id="KW-0472">Membrane</keyword>
<dbReference type="InterPro" id="IPR022398">
    <property type="entry name" value="Peptidase_S8_His-AS"/>
</dbReference>
<keyword evidence="3 14" id="KW-0645">Protease</keyword>
<feature type="active site" description="Charge relay system" evidence="13 14">
    <location>
        <position position="190"/>
    </location>
</feature>
<evidence type="ECO:0000256" key="16">
    <source>
        <dbReference type="SAM" id="Phobius"/>
    </source>
</evidence>
<evidence type="ECO:0000256" key="9">
    <source>
        <dbReference type="ARBA" id="ARBA00022989"/>
    </source>
</evidence>
<dbReference type="InterPro" id="IPR008979">
    <property type="entry name" value="Galactose-bd-like_sf"/>
</dbReference>
<dbReference type="GO" id="GO:0000139">
    <property type="term" value="C:Golgi membrane"/>
    <property type="evidence" value="ECO:0007669"/>
    <property type="project" value="TreeGrafter"/>
</dbReference>
<accession>A0A136J270</accession>
<feature type="compositionally biased region" description="Acidic residues" evidence="15">
    <location>
        <begin position="855"/>
        <end position="866"/>
    </location>
</feature>
<dbReference type="Proteomes" id="UP000070501">
    <property type="component" value="Unassembled WGS sequence"/>
</dbReference>
<dbReference type="InterPro" id="IPR000209">
    <property type="entry name" value="Peptidase_S8/S53_dom"/>
</dbReference>
<dbReference type="Pfam" id="PF01483">
    <property type="entry name" value="P_proprotein"/>
    <property type="match status" value="1"/>
</dbReference>
<evidence type="ECO:0000256" key="1">
    <source>
        <dbReference type="ARBA" id="ARBA00004370"/>
    </source>
</evidence>
<evidence type="ECO:0000256" key="8">
    <source>
        <dbReference type="ARBA" id="ARBA00022837"/>
    </source>
</evidence>
<dbReference type="PROSITE" id="PS00138">
    <property type="entry name" value="SUBTILASE_SER"/>
    <property type="match status" value="1"/>
</dbReference>
<keyword evidence="5 17" id="KW-0732">Signal</keyword>
<feature type="compositionally biased region" description="Low complexity" evidence="15">
    <location>
        <begin position="824"/>
        <end position="853"/>
    </location>
</feature>
<dbReference type="InParanoid" id="A0A136J270"/>
<evidence type="ECO:0000256" key="5">
    <source>
        <dbReference type="ARBA" id="ARBA00022729"/>
    </source>
</evidence>
<feature type="compositionally biased region" description="Gly residues" evidence="15">
    <location>
        <begin position="770"/>
        <end position="784"/>
    </location>
</feature>
<evidence type="ECO:0000256" key="15">
    <source>
        <dbReference type="SAM" id="MobiDB-lite"/>
    </source>
</evidence>
<dbReference type="Pfam" id="PF00082">
    <property type="entry name" value="Peptidase_S8"/>
    <property type="match status" value="1"/>
</dbReference>
<dbReference type="PRINTS" id="PR00723">
    <property type="entry name" value="SUBTILISIN"/>
</dbReference>
<keyword evidence="4 16" id="KW-0812">Transmembrane</keyword>
<dbReference type="SUPFAM" id="SSF49785">
    <property type="entry name" value="Galactose-binding domain-like"/>
    <property type="match status" value="1"/>
</dbReference>
<dbReference type="PANTHER" id="PTHR42884">
    <property type="entry name" value="PROPROTEIN CONVERTASE SUBTILISIN/KEXIN-RELATED"/>
    <property type="match status" value="1"/>
</dbReference>
<sequence>MRIATLVGLAAGGLAGLGSANLQPRNYDANDYYVLQLERGVDPIDVAARLDMRHEGPLGNLAGHHMFSAAKRHDDIVARAIHDRRRRNSNYPDLIDRVPFWQKQQLRAPMTKRSVPQPARGAFPVEKRQEVNAEAAARQKSVMSELGISDPIFAEQWHLFNAVQVGHDVNVTDVWRAGVTGHNSTVAIVDDGLDMYSNDLKSNYYAEGSYDFNDHKPEPKPTLSDDRHGTRCAGEIGAAKNDVCGVGVAYDSKIAGIRILSKLITESDEALSLNYDFQHNQIYSCSWGPPDDGKSMEAPGILIKRAMLNGVQNGRKGKGSVYVFASGNGAVYEDNCNFDGYTNSIYSITVGAVDRKGLHPYYSEHCSAQLVVTYSSGSGDAIHTTDVGENTCSSSHGGTSAAAPLAAGIFALALEVRPDLSWRDMQYIALQTAVVVDDSEEGLQTTTIGKKFSHTFGYGKLDTWSLVELARTWKNVKPQAWLFSPWIHIKQDIPQGDKGLTSVFTVTKEMLKDANLARLEHVTVTMNVEHHKRGDLSVDLISPSGLVSHIATTRKLDLSEDGYNDWTFMSVVHWGEDGVGDWKIIVKDSQVNDKSGKWIDWHLKLWGESIDADKATLLPMPTEEDDANHNENIPVVTGIAHTTSLPSTPQQTPSELPSVPTDHPERPTKPGSGNQGEDKPSDTSSGSSSASSSDSAAAETTTAASSWLPSFLPTFGVSSRTQAWIYGAISLIVVFCAGLGAWLYMQRRKRLSNTRDNYEFELINEEEGEGLTGGRSGGGAGAAGEKGRRRRGGELYDAFADGSDDDMEMFSDGDDDEDDRRRAGGASASSAAAGSAATAVGGASGSSKARGVAQSDEEDDDSDEDSVNEKQGLRGGRR</sequence>
<comment type="similarity">
    <text evidence="2">Belongs to the peptidase S8 family. Furin subfamily.</text>
</comment>
<name>A0A136J270_9PEZI</name>
<dbReference type="SUPFAM" id="SSF52743">
    <property type="entry name" value="Subtilisin-like"/>
    <property type="match status" value="1"/>
</dbReference>
<dbReference type="OrthoDB" id="300641at2759"/>
<feature type="signal peptide" evidence="17">
    <location>
        <begin position="1"/>
        <end position="20"/>
    </location>
</feature>
<evidence type="ECO:0000259" key="18">
    <source>
        <dbReference type="PROSITE" id="PS51829"/>
    </source>
</evidence>
<organism evidence="19 20">
    <name type="scientific">Microdochium bolleyi</name>
    <dbReference type="NCBI Taxonomy" id="196109"/>
    <lineage>
        <taxon>Eukaryota</taxon>
        <taxon>Fungi</taxon>
        <taxon>Dikarya</taxon>
        <taxon>Ascomycota</taxon>
        <taxon>Pezizomycotina</taxon>
        <taxon>Sordariomycetes</taxon>
        <taxon>Xylariomycetidae</taxon>
        <taxon>Xylariales</taxon>
        <taxon>Microdochiaceae</taxon>
        <taxon>Microdochium</taxon>
    </lineage>
</organism>
<proteinExistence type="inferred from homology"/>
<dbReference type="InterPro" id="IPR002884">
    <property type="entry name" value="P_dom"/>
</dbReference>
<evidence type="ECO:0000256" key="3">
    <source>
        <dbReference type="ARBA" id="ARBA00022670"/>
    </source>
</evidence>
<keyword evidence="8" id="KW-0106">Calcium</keyword>